<dbReference type="SUPFAM" id="SSF56204">
    <property type="entry name" value="Hect, E3 ligase catalytic domain"/>
    <property type="match status" value="1"/>
</dbReference>
<evidence type="ECO:0000256" key="11">
    <source>
        <dbReference type="ARBA" id="ARBA00023242"/>
    </source>
</evidence>
<keyword evidence="7" id="KW-0808">Transferase</keyword>
<feature type="compositionally biased region" description="Basic residues" evidence="15">
    <location>
        <begin position="616"/>
        <end position="625"/>
    </location>
</feature>
<dbReference type="Gene3D" id="3.30.720.50">
    <property type="match status" value="1"/>
</dbReference>
<comment type="subcellular location">
    <subcellularLocation>
        <location evidence="2">Nucleus</location>
        <location evidence="2">Nucleoplasm</location>
    </subcellularLocation>
</comment>
<dbReference type="OrthoDB" id="423283at2759"/>
<evidence type="ECO:0000256" key="15">
    <source>
        <dbReference type="SAM" id="MobiDB-lite"/>
    </source>
</evidence>
<evidence type="ECO:0000256" key="2">
    <source>
        <dbReference type="ARBA" id="ARBA00004642"/>
    </source>
</evidence>
<dbReference type="Gene3D" id="1.25.10.10">
    <property type="entry name" value="Leucine-rich Repeat Variant"/>
    <property type="match status" value="1"/>
</dbReference>
<dbReference type="Gene3D" id="3.30.2410.10">
    <property type="entry name" value="Hect, E3 ligase catalytic domain"/>
    <property type="match status" value="1"/>
</dbReference>
<dbReference type="GO" id="GO:0006281">
    <property type="term" value="P:DNA repair"/>
    <property type="evidence" value="ECO:0007669"/>
    <property type="project" value="UniProtKB-KW"/>
</dbReference>
<dbReference type="GO" id="GO:0005654">
    <property type="term" value="C:nucleoplasm"/>
    <property type="evidence" value="ECO:0007669"/>
    <property type="project" value="UniProtKB-SubCell"/>
</dbReference>
<feature type="domain" description="HECT" evidence="16">
    <location>
        <begin position="1281"/>
        <end position="1645"/>
    </location>
</feature>
<feature type="region of interest" description="Disordered" evidence="15">
    <location>
        <begin position="209"/>
        <end position="238"/>
    </location>
</feature>
<dbReference type="GeneID" id="68109035"/>
<name>A0A6A5BYR3_NAEFO</name>
<keyword evidence="10" id="KW-0234">DNA repair</keyword>
<evidence type="ECO:0000256" key="5">
    <source>
        <dbReference type="ARBA" id="ARBA00018006"/>
    </source>
</evidence>
<dbReference type="InterPro" id="IPR011989">
    <property type="entry name" value="ARM-like"/>
</dbReference>
<dbReference type="VEuPathDB" id="AmoebaDB:FDP41_001817"/>
<dbReference type="InterPro" id="IPR004170">
    <property type="entry name" value="WWE_dom"/>
</dbReference>
<evidence type="ECO:0000256" key="7">
    <source>
        <dbReference type="ARBA" id="ARBA00022679"/>
    </source>
</evidence>
<dbReference type="SUPFAM" id="SSF117839">
    <property type="entry name" value="WWE domain"/>
    <property type="match status" value="1"/>
</dbReference>
<keyword evidence="11" id="KW-0539">Nucleus</keyword>
<evidence type="ECO:0000256" key="8">
    <source>
        <dbReference type="ARBA" id="ARBA00022763"/>
    </source>
</evidence>
<dbReference type="RefSeq" id="XP_044564187.1">
    <property type="nucleotide sequence ID" value="XM_044704943.1"/>
</dbReference>
<dbReference type="InterPro" id="IPR037197">
    <property type="entry name" value="WWE_dom_sf"/>
</dbReference>
<keyword evidence="6" id="KW-0597">Phosphoprotein</keyword>
<dbReference type="InterPro" id="IPR045322">
    <property type="entry name" value="HECTD1/TRIP12-like"/>
</dbReference>
<protein>
    <recommendedName>
        <fullName evidence="5">E3 ubiquitin-protein ligase TRIP12</fullName>
        <ecNumber evidence="4">2.3.2.26</ecNumber>
    </recommendedName>
    <alternativeName>
        <fullName evidence="12">HECT-type E3 ubiquitin transferase TRIP12</fullName>
    </alternativeName>
    <alternativeName>
        <fullName evidence="13">Thyroid receptor-interacting protein 12</fullName>
    </alternativeName>
</protein>
<proteinExistence type="inferred from homology"/>
<organism evidence="17 18">
    <name type="scientific">Naegleria fowleri</name>
    <name type="common">Brain eating amoeba</name>
    <dbReference type="NCBI Taxonomy" id="5763"/>
    <lineage>
        <taxon>Eukaryota</taxon>
        <taxon>Discoba</taxon>
        <taxon>Heterolobosea</taxon>
        <taxon>Tetramitia</taxon>
        <taxon>Eutetramitia</taxon>
        <taxon>Vahlkampfiidae</taxon>
        <taxon>Naegleria</taxon>
    </lineage>
</organism>
<dbReference type="EMBL" id="VFQX01000027">
    <property type="protein sequence ID" value="KAF0979474.1"/>
    <property type="molecule type" value="Genomic_DNA"/>
</dbReference>
<keyword evidence="9 14" id="KW-0833">Ubl conjugation pathway</keyword>
<dbReference type="EC" id="2.3.2.26" evidence="4"/>
<dbReference type="SMART" id="SM00119">
    <property type="entry name" value="HECTc"/>
    <property type="match status" value="1"/>
</dbReference>
<reference evidence="17 18" key="1">
    <citation type="journal article" date="2019" name="Sci. Rep.">
        <title>Nanopore sequencing improves the draft genome of the human pathogenic amoeba Naegleria fowleri.</title>
        <authorList>
            <person name="Liechti N."/>
            <person name="Schurch N."/>
            <person name="Bruggmann R."/>
            <person name="Wittwer M."/>
        </authorList>
    </citation>
    <scope>NUCLEOTIDE SEQUENCE [LARGE SCALE GENOMIC DNA]</scope>
    <source>
        <strain evidence="17 18">ATCC 30894</strain>
    </source>
</reference>
<feature type="region of interest" description="Disordered" evidence="15">
    <location>
        <begin position="592"/>
        <end position="660"/>
    </location>
</feature>
<gene>
    <name evidence="17" type="ORF">FDP41_001817</name>
</gene>
<evidence type="ECO:0000256" key="13">
    <source>
        <dbReference type="ARBA" id="ARBA00032457"/>
    </source>
</evidence>
<dbReference type="InterPro" id="IPR035983">
    <property type="entry name" value="Hect_E3_ubiquitin_ligase"/>
</dbReference>
<dbReference type="Proteomes" id="UP000444721">
    <property type="component" value="Unassembled WGS sequence"/>
</dbReference>
<evidence type="ECO:0000256" key="10">
    <source>
        <dbReference type="ARBA" id="ARBA00023204"/>
    </source>
</evidence>
<evidence type="ECO:0000256" key="9">
    <source>
        <dbReference type="ARBA" id="ARBA00022786"/>
    </source>
</evidence>
<feature type="compositionally biased region" description="Polar residues" evidence="15">
    <location>
        <begin position="646"/>
        <end position="655"/>
    </location>
</feature>
<dbReference type="VEuPathDB" id="AmoebaDB:NF0103550"/>
<dbReference type="Gene3D" id="3.30.2160.10">
    <property type="entry name" value="Hect, E3 ligase catalytic domain"/>
    <property type="match status" value="1"/>
</dbReference>
<dbReference type="GO" id="GO:0061630">
    <property type="term" value="F:ubiquitin protein ligase activity"/>
    <property type="evidence" value="ECO:0007669"/>
    <property type="project" value="UniProtKB-EC"/>
</dbReference>
<sequence length="1645" mass="186406">MEEDENFGFGSMSMSSSDFQNLSSDQERINSLNELCTFLCIGLEDFISGFDVYGWSSVLTPILQDRLSEVKRIEQEVNSGNLEDVSSLQGKWNDSREIITLILRALGSILDMVPRSCPTVLSYNPIPVMLDLLQIFSDNQESKVDNIYNSSADSSSLLEASDQTSRHDDARPLSKELFGNLVNEGMLEEILKCFDKISIEEPTALLNAQTNSDNTDDQSGSNNTKSSSSIKKSSSSPTKNVGFLSVLLGCLDSPQMGVRIKLSALKTICNLFRKMHVKEDFPIFIEQAGALDALIRQIRNISGHATLSNASGDINSIRQSLEMFEIICHCFAYILERSRFQKGKLSDSSEKKPTKRKSSTKSGTATCSSMGTSESIMEQVARRVANISMLSNMVEKLNDASNIVSLSSCKISQYILNTLSLYCDASPEVINHLLNPSVPTTNATPLAKTFMSILRKWIDPQQQELMFSTHEKSSHDFSLLQDCILHLLNNLFPEVEDDECGGTIPIYIYGNSKYYWEDDYHNMNEYDENANVELEKHYRSGNVETPFNLMVLGRSYRIDLMEMKQQGGVTRNMKRNPLPFSFSREICIEIREEPTKQSPNTPPSSSEESTESNKGFFKRFFKKQKTSSSSSQHESPSTPQFRRRISSNSTKPTISKTKEKYSKSGAFSKLSSSDQTKISSFALQELFEPLMTLSTNEFYRKDCLSLICKFINTCLKSSNHNTTLQDNSLFWESVAKFTIKTLNQCLSVEGSSSISSIENLLDSQQHENITVPAYLNVSVHDFNTMSKFDTVVISNCLKVMLLLLSHLPSDQATLKSIFIREGMISSFNSISAMSKDSMNELELNAFKVIQESSQHILNTFFKDQIHTTSHHTEEEIQLENLCKRLLVLDDKALQDIISLFRSGSNISAYQFQKCGFSTVFVNSLLQTPTDQQGTLIAEFAKLVSQNASTYSNLIDLSHSLLEKLSEKFFKFFENTFSESTIKKFGNTIYLNIECHDNKKIGAWASSGIQVEPLATIRSIENFIKKQVQSLSSANIDVEIYINGKVCSDPSLTYFEAKLRAMKDDSLVTVNESLTSEFFNLPSHDIKYKILDCKKKLDKFLEHKKSTKSSSVENFFTQSSYNMHQLLKWIKQFSVEMSNTLDKSEAASHLINCLIFLKILYSLNESQTVNSASFQNMQLSSKFIMQQQSSQFLGILVAITTHTLPSWMYILTRYCGFLLPFSTRRNFFSKWSGATLYASQLLQTHSNATGVSSETRIGRKKMERVKIVDRESIVSQTLTEIQPLHYPSKYTLEFEYENEAGIGLGPTLAYYDLISKQLQKKVNNLWMDESEEGEYVTSSFGIFPQLRQDRLALPESKRKLFILVGSLIAKGLEDGRLLDMECNLPMLELLTNPVKDQLSLYDYAQIQPRIYNSLKHILTCRNRKQLCKVEENQDEWKKLSNDIDQLCLQFQFGNYNLIENGMDEDVTIHNIEKYCDYLSRYLCKEGIEEQLWCIEYGFGEVLSFSHGISSLQCFTPQELSILIRGCDELWNSRETLIQCIQCSHGYTFESETIKYLIDWLLELNANEQRLFLQFTTGSGRVPVGGLRSLHPKLTVVKKTVESPDNELPTCNTCFHYLKLPAYSSLEVLRAKMGVAIQMGGGSFDLS</sequence>
<keyword evidence="18" id="KW-1185">Reference proteome</keyword>
<evidence type="ECO:0000256" key="4">
    <source>
        <dbReference type="ARBA" id="ARBA00012485"/>
    </source>
</evidence>
<dbReference type="Gene3D" id="3.90.1750.10">
    <property type="entry name" value="Hect, E3 ligase catalytic domains"/>
    <property type="match status" value="1"/>
</dbReference>
<evidence type="ECO:0000313" key="18">
    <source>
        <dbReference type="Proteomes" id="UP000444721"/>
    </source>
</evidence>
<feature type="active site" description="Glycyl thioester intermediate" evidence="14">
    <location>
        <position position="1612"/>
    </location>
</feature>
<evidence type="ECO:0000256" key="3">
    <source>
        <dbReference type="ARBA" id="ARBA00006331"/>
    </source>
</evidence>
<dbReference type="OMA" id="CTFLCIG"/>
<dbReference type="InterPro" id="IPR016024">
    <property type="entry name" value="ARM-type_fold"/>
</dbReference>
<comment type="similarity">
    <text evidence="3">Belongs to the UPL family. K-HECT subfamily.</text>
</comment>
<dbReference type="PROSITE" id="PS50237">
    <property type="entry name" value="HECT"/>
    <property type="match status" value="1"/>
</dbReference>
<accession>A0A6A5BYR3</accession>
<evidence type="ECO:0000256" key="6">
    <source>
        <dbReference type="ARBA" id="ARBA00022553"/>
    </source>
</evidence>
<evidence type="ECO:0000256" key="14">
    <source>
        <dbReference type="PROSITE-ProRule" id="PRU00104"/>
    </source>
</evidence>
<comment type="catalytic activity">
    <reaction evidence="1">
        <text>S-ubiquitinyl-[E2 ubiquitin-conjugating enzyme]-L-cysteine + [acceptor protein]-L-lysine = [E2 ubiquitin-conjugating enzyme]-L-cysteine + N(6)-ubiquitinyl-[acceptor protein]-L-lysine.</text>
        <dbReference type="EC" id="2.3.2.26"/>
    </reaction>
</comment>
<keyword evidence="8" id="KW-0227">DNA damage</keyword>
<dbReference type="GO" id="GO:0000209">
    <property type="term" value="P:protein polyubiquitination"/>
    <property type="evidence" value="ECO:0007669"/>
    <property type="project" value="TreeGrafter"/>
</dbReference>
<evidence type="ECO:0000313" key="17">
    <source>
        <dbReference type="EMBL" id="KAF0979474.1"/>
    </source>
</evidence>
<dbReference type="PANTHER" id="PTHR45670:SF1">
    <property type="entry name" value="E3 UBIQUITIN-PROTEIN LIGASE HECTD1"/>
    <property type="match status" value="1"/>
</dbReference>
<evidence type="ECO:0000256" key="1">
    <source>
        <dbReference type="ARBA" id="ARBA00000885"/>
    </source>
</evidence>
<dbReference type="SUPFAM" id="SSF48371">
    <property type="entry name" value="ARM repeat"/>
    <property type="match status" value="1"/>
</dbReference>
<dbReference type="Pfam" id="PF00632">
    <property type="entry name" value="HECT"/>
    <property type="match status" value="1"/>
</dbReference>
<dbReference type="InterPro" id="IPR000569">
    <property type="entry name" value="HECT_dom"/>
</dbReference>
<comment type="caution">
    <text evidence="17">The sequence shown here is derived from an EMBL/GenBank/DDBJ whole genome shotgun (WGS) entry which is preliminary data.</text>
</comment>
<dbReference type="VEuPathDB" id="AmoebaDB:NfTy_055620"/>
<dbReference type="PANTHER" id="PTHR45670">
    <property type="entry name" value="E3 UBIQUITIN-PROTEIN LIGASE TRIP12"/>
    <property type="match status" value="1"/>
</dbReference>
<evidence type="ECO:0000259" key="16">
    <source>
        <dbReference type="PROSITE" id="PS50237"/>
    </source>
</evidence>
<feature type="compositionally biased region" description="Low complexity" evidence="15">
    <location>
        <begin position="603"/>
        <end position="615"/>
    </location>
</feature>
<evidence type="ECO:0000256" key="12">
    <source>
        <dbReference type="ARBA" id="ARBA00030738"/>
    </source>
</evidence>
<dbReference type="Pfam" id="PF02825">
    <property type="entry name" value="WWE"/>
    <property type="match status" value="1"/>
</dbReference>
<feature type="compositionally biased region" description="Low complexity" evidence="15">
    <location>
        <begin position="219"/>
        <end position="238"/>
    </location>
</feature>
<feature type="compositionally biased region" description="Low complexity" evidence="15">
    <location>
        <begin position="626"/>
        <end position="637"/>
    </location>
</feature>
<feature type="region of interest" description="Disordered" evidence="15">
    <location>
        <begin position="345"/>
        <end position="374"/>
    </location>
</feature>
<dbReference type="GO" id="GO:0043161">
    <property type="term" value="P:proteasome-mediated ubiquitin-dependent protein catabolic process"/>
    <property type="evidence" value="ECO:0007669"/>
    <property type="project" value="TreeGrafter"/>
</dbReference>